<dbReference type="Gene3D" id="2.40.128.20">
    <property type="match status" value="1"/>
</dbReference>
<dbReference type="Pfam" id="PF09148">
    <property type="entry name" value="DUF1934"/>
    <property type="match status" value="1"/>
</dbReference>
<dbReference type="RefSeq" id="WP_307391680.1">
    <property type="nucleotide sequence ID" value="NZ_BAAADK010000010.1"/>
</dbReference>
<keyword evidence="2" id="KW-1185">Reference proteome</keyword>
<dbReference type="SUPFAM" id="SSF50814">
    <property type="entry name" value="Lipocalins"/>
    <property type="match status" value="1"/>
</dbReference>
<name>A0ABT9VVS0_9BACI</name>
<dbReference type="EMBL" id="JAUSTY010000003">
    <property type="protein sequence ID" value="MDQ0165091.1"/>
    <property type="molecule type" value="Genomic_DNA"/>
</dbReference>
<evidence type="ECO:0000313" key="1">
    <source>
        <dbReference type="EMBL" id="MDQ0165091.1"/>
    </source>
</evidence>
<proteinExistence type="predicted"/>
<protein>
    <submittedName>
        <fullName evidence="1">Uncharacterized beta-barrel protein YwiB (DUF1934 family)</fullName>
    </submittedName>
</protein>
<dbReference type="InterPro" id="IPR012674">
    <property type="entry name" value="Calycin"/>
</dbReference>
<gene>
    <name evidence="1" type="ORF">J2S11_000991</name>
</gene>
<comment type="caution">
    <text evidence="1">The sequence shown here is derived from an EMBL/GenBank/DDBJ whole genome shotgun (WGS) entry which is preliminary data.</text>
</comment>
<evidence type="ECO:0000313" key="2">
    <source>
        <dbReference type="Proteomes" id="UP001235840"/>
    </source>
</evidence>
<dbReference type="Proteomes" id="UP001235840">
    <property type="component" value="Unassembled WGS sequence"/>
</dbReference>
<accession>A0ABT9VVS0</accession>
<reference evidence="1 2" key="1">
    <citation type="submission" date="2023-07" db="EMBL/GenBank/DDBJ databases">
        <title>Genomic Encyclopedia of Type Strains, Phase IV (KMG-IV): sequencing the most valuable type-strain genomes for metagenomic binning, comparative biology and taxonomic classification.</title>
        <authorList>
            <person name="Goeker M."/>
        </authorList>
    </citation>
    <scope>NUCLEOTIDE SEQUENCE [LARGE SCALE GENOMIC DNA]</scope>
    <source>
        <strain evidence="1 2">DSM 12751</strain>
    </source>
</reference>
<sequence>MGKIGVSERFRRTPVTVTIHTATEDQSEAETSETYQGQLYEGKRKNFLIYEEQVEEGGAIQSTITFNDQQEKHEVKIIRHGAVEMNQVFQAGESIIGAYRTPLGKFNMETTTYICEITRINNGGNITLEYDVKLNGQPMGKRTVKIQFQIIHS</sequence>
<dbReference type="InterPro" id="IPR015231">
    <property type="entry name" value="DUF1934"/>
</dbReference>
<organism evidence="1 2">
    <name type="scientific">Caldalkalibacillus horti</name>
    <dbReference type="NCBI Taxonomy" id="77523"/>
    <lineage>
        <taxon>Bacteria</taxon>
        <taxon>Bacillati</taxon>
        <taxon>Bacillota</taxon>
        <taxon>Bacilli</taxon>
        <taxon>Bacillales</taxon>
        <taxon>Bacillaceae</taxon>
        <taxon>Caldalkalibacillus</taxon>
    </lineage>
</organism>